<feature type="transmembrane region" description="Helical" evidence="1">
    <location>
        <begin position="124"/>
        <end position="144"/>
    </location>
</feature>
<evidence type="ECO:0008006" key="3">
    <source>
        <dbReference type="Google" id="ProtNLM"/>
    </source>
</evidence>
<reference evidence="2" key="1">
    <citation type="journal article" date="2015" name="Nature">
        <title>Complex archaea that bridge the gap between prokaryotes and eukaryotes.</title>
        <authorList>
            <person name="Spang A."/>
            <person name="Saw J.H."/>
            <person name="Jorgensen S.L."/>
            <person name="Zaremba-Niedzwiedzka K."/>
            <person name="Martijn J."/>
            <person name="Lind A.E."/>
            <person name="van Eijk R."/>
            <person name="Schleper C."/>
            <person name="Guy L."/>
            <person name="Ettema T.J."/>
        </authorList>
    </citation>
    <scope>NUCLEOTIDE SEQUENCE</scope>
</reference>
<dbReference type="EMBL" id="LAZR01003526">
    <property type="protein sequence ID" value="KKN17383.1"/>
    <property type="molecule type" value="Genomic_DNA"/>
</dbReference>
<proteinExistence type="predicted"/>
<protein>
    <recommendedName>
        <fullName evidence="3">Poly-gamma-glutamate biosynthesis protein PgsC</fullName>
    </recommendedName>
</protein>
<dbReference type="InterPro" id="IPR008338">
    <property type="entry name" value="Capsule_biosynth_CapC"/>
</dbReference>
<dbReference type="PRINTS" id="PR01759">
    <property type="entry name" value="CAPSULEPROTC"/>
</dbReference>
<feature type="transmembrane region" description="Helical" evidence="1">
    <location>
        <begin position="72"/>
        <end position="89"/>
    </location>
</feature>
<comment type="caution">
    <text evidence="2">The sequence shown here is derived from an EMBL/GenBank/DDBJ whole genome shotgun (WGS) entry which is preliminary data.</text>
</comment>
<sequence length="145" mass="16289">MIFETLFIGLIIAVIYVEIMDIYPGGIIVPAYVALYLDEPLRVLATILIALLSLYAYRVLSRFLILFGKRRFVMLVLLGGLWVQIWFIISPSFFADPLGLRAIGWIIPGLLANNLEKQKILPTLASMFIVAVITYFIVSLVGIIL</sequence>
<dbReference type="GO" id="GO:0016020">
    <property type="term" value="C:membrane"/>
    <property type="evidence" value="ECO:0007669"/>
    <property type="project" value="InterPro"/>
</dbReference>
<evidence type="ECO:0000256" key="1">
    <source>
        <dbReference type="SAM" id="Phobius"/>
    </source>
</evidence>
<feature type="transmembrane region" description="Helical" evidence="1">
    <location>
        <begin position="41"/>
        <end position="60"/>
    </location>
</feature>
<keyword evidence="1" id="KW-0812">Transmembrane</keyword>
<accession>A0A0F9RJI0</accession>
<dbReference type="GO" id="GO:0045227">
    <property type="term" value="P:capsule polysaccharide biosynthetic process"/>
    <property type="evidence" value="ECO:0007669"/>
    <property type="project" value="InterPro"/>
</dbReference>
<dbReference type="Pfam" id="PF14102">
    <property type="entry name" value="Caps_synth_CapC"/>
    <property type="match status" value="1"/>
</dbReference>
<feature type="transmembrane region" description="Helical" evidence="1">
    <location>
        <begin position="7"/>
        <end position="35"/>
    </location>
</feature>
<gene>
    <name evidence="2" type="ORF">LCGC14_0966410</name>
</gene>
<name>A0A0F9RJI0_9ZZZZ</name>
<evidence type="ECO:0000313" key="2">
    <source>
        <dbReference type="EMBL" id="KKN17383.1"/>
    </source>
</evidence>
<organism evidence="2">
    <name type="scientific">marine sediment metagenome</name>
    <dbReference type="NCBI Taxonomy" id="412755"/>
    <lineage>
        <taxon>unclassified sequences</taxon>
        <taxon>metagenomes</taxon>
        <taxon>ecological metagenomes</taxon>
    </lineage>
</organism>
<dbReference type="AlphaFoldDB" id="A0A0F9RJI0"/>
<keyword evidence="1" id="KW-0472">Membrane</keyword>
<dbReference type="NCBIfam" id="TIGR04011">
    <property type="entry name" value="poly_gGlu_PgsC"/>
    <property type="match status" value="1"/>
</dbReference>
<keyword evidence="1" id="KW-1133">Transmembrane helix</keyword>